<sequence>MTNLQQERNHLALADRHIIEGRRRVANQTKLVETMARNGQDTIMAERLLRTFEETLEAWHAHRRNILQAIDGR</sequence>
<evidence type="ECO:0000313" key="1">
    <source>
        <dbReference type="EMBL" id="UVF20863.1"/>
    </source>
</evidence>
<accession>A0ABY5RV11</accession>
<name>A0ABY5RV11_9HYPH</name>
<evidence type="ECO:0000313" key="2">
    <source>
        <dbReference type="Proteomes" id="UP001017257"/>
    </source>
</evidence>
<organism evidence="1 2">
    <name type="scientific">Microvirga terrae</name>
    <dbReference type="NCBI Taxonomy" id="2740529"/>
    <lineage>
        <taxon>Bacteria</taxon>
        <taxon>Pseudomonadati</taxon>
        <taxon>Pseudomonadota</taxon>
        <taxon>Alphaproteobacteria</taxon>
        <taxon>Hyphomicrobiales</taxon>
        <taxon>Methylobacteriaceae</taxon>
        <taxon>Microvirga</taxon>
    </lineage>
</organism>
<reference evidence="1" key="1">
    <citation type="submission" date="2022-08" db="EMBL/GenBank/DDBJ databases">
        <title>Microvirga terrae sp. nov., isolated from soil.</title>
        <authorList>
            <person name="Kim K.H."/>
            <person name="Seo Y.L."/>
            <person name="Kim J.M."/>
            <person name="Lee J.K."/>
            <person name="Han D.M."/>
            <person name="Jeon C.O."/>
        </authorList>
    </citation>
    <scope>NUCLEOTIDE SEQUENCE</scope>
    <source>
        <strain evidence="1">R24</strain>
    </source>
</reference>
<dbReference type="EMBL" id="CP102845">
    <property type="protein sequence ID" value="UVF20863.1"/>
    <property type="molecule type" value="Genomic_DNA"/>
</dbReference>
<dbReference type="RefSeq" id="WP_173947796.1">
    <property type="nucleotide sequence ID" value="NZ_CP102845.1"/>
</dbReference>
<gene>
    <name evidence="1" type="ORF">HPT29_006965</name>
</gene>
<proteinExistence type="predicted"/>
<dbReference type="Proteomes" id="UP001017257">
    <property type="component" value="Chromosome"/>
</dbReference>
<protein>
    <submittedName>
        <fullName evidence="1">Uncharacterized protein</fullName>
    </submittedName>
</protein>
<keyword evidence="2" id="KW-1185">Reference proteome</keyword>